<sequence length="31" mass="3450">SGKASQEMPDDYASIVILTRKNKELKTINAK</sequence>
<proteinExistence type="predicted"/>
<evidence type="ECO:0000313" key="2">
    <source>
        <dbReference type="Proteomes" id="UP000242814"/>
    </source>
</evidence>
<comment type="caution">
    <text evidence="1">The sequence shown here is derived from an EMBL/GenBank/DDBJ whole genome shotgun (WGS) entry which is preliminary data.</text>
</comment>
<reference evidence="1 2" key="1">
    <citation type="submission" date="2016-06" db="EMBL/GenBank/DDBJ databases">
        <authorList>
            <person name="Kjaerup R.B."/>
            <person name="Dalgaard T.S."/>
            <person name="Juul-Madsen H.R."/>
        </authorList>
    </citation>
    <scope>NUCLEOTIDE SEQUENCE [LARGE SCALE GENOMIC DNA]</scope>
    <source>
        <strain evidence="1 2">Pb300</strain>
    </source>
</reference>
<feature type="non-terminal residue" evidence="1">
    <location>
        <position position="1"/>
    </location>
</feature>
<dbReference type="AlphaFoldDB" id="A0A1D2J698"/>
<protein>
    <submittedName>
        <fullName evidence="1">Uncharacterized protein</fullName>
    </submittedName>
</protein>
<organism evidence="1 2">
    <name type="scientific">Paracoccidioides brasiliensis</name>
    <dbReference type="NCBI Taxonomy" id="121759"/>
    <lineage>
        <taxon>Eukaryota</taxon>
        <taxon>Fungi</taxon>
        <taxon>Dikarya</taxon>
        <taxon>Ascomycota</taxon>
        <taxon>Pezizomycotina</taxon>
        <taxon>Eurotiomycetes</taxon>
        <taxon>Eurotiomycetidae</taxon>
        <taxon>Onygenales</taxon>
        <taxon>Ajellomycetaceae</taxon>
        <taxon>Paracoccidioides</taxon>
    </lineage>
</organism>
<evidence type="ECO:0000313" key="1">
    <source>
        <dbReference type="EMBL" id="ODH13851.1"/>
    </source>
</evidence>
<name>A0A1D2J698_PARBR</name>
<dbReference type="Proteomes" id="UP000242814">
    <property type="component" value="Unassembled WGS sequence"/>
</dbReference>
<dbReference type="EMBL" id="LZYO01000411">
    <property type="protein sequence ID" value="ODH13851.1"/>
    <property type="molecule type" value="Genomic_DNA"/>
</dbReference>
<accession>A0A1D2J698</accession>
<gene>
    <name evidence="1" type="ORF">ACO22_06851</name>
</gene>